<proteinExistence type="predicted"/>
<keyword evidence="3" id="KW-1185">Reference proteome</keyword>
<dbReference type="EMBL" id="JARACI010000288">
    <property type="protein sequence ID" value="MDD9205131.1"/>
    <property type="molecule type" value="Genomic_DNA"/>
</dbReference>
<organism evidence="2 3">
    <name type="scientific">Georgenia halotolerans</name>
    <dbReference type="NCBI Taxonomy" id="3028317"/>
    <lineage>
        <taxon>Bacteria</taxon>
        <taxon>Bacillati</taxon>
        <taxon>Actinomycetota</taxon>
        <taxon>Actinomycetes</taxon>
        <taxon>Micrococcales</taxon>
        <taxon>Bogoriellaceae</taxon>
        <taxon>Georgenia</taxon>
    </lineage>
</organism>
<evidence type="ECO:0000313" key="3">
    <source>
        <dbReference type="Proteomes" id="UP001165561"/>
    </source>
</evidence>
<accession>A0ABT5TSU5</accession>
<protein>
    <submittedName>
        <fullName evidence="2">Uncharacterized protein</fullName>
    </submittedName>
</protein>
<dbReference type="Proteomes" id="UP001165561">
    <property type="component" value="Unassembled WGS sequence"/>
</dbReference>
<feature type="non-terminal residue" evidence="2">
    <location>
        <position position="1"/>
    </location>
</feature>
<comment type="caution">
    <text evidence="2">The sequence shown here is derived from an EMBL/GenBank/DDBJ whole genome shotgun (WGS) entry which is preliminary data.</text>
</comment>
<feature type="region of interest" description="Disordered" evidence="1">
    <location>
        <begin position="37"/>
        <end position="66"/>
    </location>
</feature>
<name>A0ABT5TSU5_9MICO</name>
<evidence type="ECO:0000313" key="2">
    <source>
        <dbReference type="EMBL" id="MDD9205131.1"/>
    </source>
</evidence>
<sequence length="66" mass="7208">RRGGLLADVADTLRWSRGARHSVWDRRDLGPTWHLATGRLRRPGRTGARSPAPVVGEQVPAGPDTD</sequence>
<gene>
    <name evidence="2" type="ORF">PU560_01460</name>
</gene>
<evidence type="ECO:0000256" key="1">
    <source>
        <dbReference type="SAM" id="MobiDB-lite"/>
    </source>
</evidence>
<reference evidence="2" key="1">
    <citation type="submission" date="2023-02" db="EMBL/GenBank/DDBJ databases">
        <title>Georgenia sp.10Sc9-8, isolated from a soil sample collected from the Taklamakan desert.</title>
        <authorList>
            <person name="Liu S."/>
        </authorList>
    </citation>
    <scope>NUCLEOTIDE SEQUENCE</scope>
    <source>
        <strain evidence="2">10Sc9-8</strain>
    </source>
</reference>